<dbReference type="EMBL" id="JAUPBM010000268">
    <property type="protein sequence ID" value="MDO7021681.1"/>
    <property type="molecule type" value="Genomic_DNA"/>
</dbReference>
<name>A0ABT8Z0L9_9SPIR</name>
<comment type="caution">
    <text evidence="1">The sequence shown here is derived from an EMBL/GenBank/DDBJ whole genome shotgun (WGS) entry which is preliminary data.</text>
</comment>
<sequence>IRTISTIKEMYKFASLMYGISDEWNMNEEAKLTYFIFNRDMYFFTGKWSDVKEGKNKPIPENAVKIWGDDILSVYRYIKD</sequence>
<gene>
    <name evidence="1" type="ORF">Q5M86_12960</name>
</gene>
<keyword evidence="2" id="KW-1185">Reference proteome</keyword>
<evidence type="ECO:0000313" key="1">
    <source>
        <dbReference type="EMBL" id="MDO7021681.1"/>
    </source>
</evidence>
<accession>A0ABT8Z0L9</accession>
<reference evidence="1" key="1">
    <citation type="submission" date="2023-07" db="EMBL/GenBank/DDBJ databases">
        <title>Mucosal microbiota of week-old chicken and adult hens.</title>
        <authorList>
            <person name="Volf J."/>
            <person name="Karasova D."/>
            <person name="Crhanova M."/>
            <person name="Faldynova M."/>
            <person name="Prikrylova H."/>
            <person name="Zeman M."/>
            <person name="Babak V."/>
            <person name="Rajova J."/>
            <person name="Rychlik I."/>
        </authorList>
    </citation>
    <scope>NUCLEOTIDE SEQUENCE</scope>
    <source>
        <strain evidence="1">ET902</strain>
    </source>
</reference>
<proteinExistence type="predicted"/>
<protein>
    <submittedName>
        <fullName evidence="1">Uncharacterized protein</fullName>
    </submittedName>
</protein>
<dbReference type="Proteomes" id="UP001175147">
    <property type="component" value="Unassembled WGS sequence"/>
</dbReference>
<evidence type="ECO:0000313" key="2">
    <source>
        <dbReference type="Proteomes" id="UP001175147"/>
    </source>
</evidence>
<organism evidence="1 2">
    <name type="scientific">Brachyspira innocens</name>
    <dbReference type="NCBI Taxonomy" id="13264"/>
    <lineage>
        <taxon>Bacteria</taxon>
        <taxon>Pseudomonadati</taxon>
        <taxon>Spirochaetota</taxon>
        <taxon>Spirochaetia</taxon>
        <taxon>Brachyspirales</taxon>
        <taxon>Brachyspiraceae</taxon>
        <taxon>Brachyspira</taxon>
    </lineage>
</organism>
<feature type="non-terminal residue" evidence="1">
    <location>
        <position position="1"/>
    </location>
</feature>